<name>A0A7J5X6H2_DISMA</name>
<dbReference type="AlphaFoldDB" id="A0A7J5X6H2"/>
<organism evidence="1 2">
    <name type="scientific">Dissostichus mawsoni</name>
    <name type="common">Antarctic cod</name>
    <dbReference type="NCBI Taxonomy" id="36200"/>
    <lineage>
        <taxon>Eukaryota</taxon>
        <taxon>Metazoa</taxon>
        <taxon>Chordata</taxon>
        <taxon>Craniata</taxon>
        <taxon>Vertebrata</taxon>
        <taxon>Euteleostomi</taxon>
        <taxon>Actinopterygii</taxon>
        <taxon>Neopterygii</taxon>
        <taxon>Teleostei</taxon>
        <taxon>Neoteleostei</taxon>
        <taxon>Acanthomorphata</taxon>
        <taxon>Eupercaria</taxon>
        <taxon>Perciformes</taxon>
        <taxon>Notothenioidei</taxon>
        <taxon>Nototheniidae</taxon>
        <taxon>Dissostichus</taxon>
    </lineage>
</organism>
<reference evidence="1 2" key="1">
    <citation type="submission" date="2020-03" db="EMBL/GenBank/DDBJ databases">
        <title>Dissostichus mawsoni Genome sequencing and assembly.</title>
        <authorList>
            <person name="Park H."/>
        </authorList>
    </citation>
    <scope>NUCLEOTIDE SEQUENCE [LARGE SCALE GENOMIC DNA]</scope>
    <source>
        <strain evidence="1">DM0001</strain>
        <tissue evidence="1">Muscle</tissue>
    </source>
</reference>
<evidence type="ECO:0000313" key="2">
    <source>
        <dbReference type="Proteomes" id="UP000518266"/>
    </source>
</evidence>
<dbReference type="EMBL" id="JAAKFY010000027">
    <property type="protein sequence ID" value="KAF3832572.1"/>
    <property type="molecule type" value="Genomic_DNA"/>
</dbReference>
<comment type="caution">
    <text evidence="1">The sequence shown here is derived from an EMBL/GenBank/DDBJ whole genome shotgun (WGS) entry which is preliminary data.</text>
</comment>
<gene>
    <name evidence="1" type="ORF">F7725_026237</name>
</gene>
<proteinExistence type="predicted"/>
<protein>
    <submittedName>
        <fullName evidence="1">Uncharacterized protein</fullName>
    </submittedName>
</protein>
<keyword evidence="2" id="KW-1185">Reference proteome</keyword>
<dbReference type="Proteomes" id="UP000518266">
    <property type="component" value="Unassembled WGS sequence"/>
</dbReference>
<sequence>MCTGVALHYLSGRVYDITESSGGRGVFGINSTQHLLHRLFQPQHHRCLPPEAVRPPDIQRSQFSQGRGLPADKETLTSRKHDESVLQQLVGFVSFFLTFFRIHIFQLTEMEMAKCSGECKVWQLRQISVLLKSKNKSFLYQTGKVNIVYMHTLALHSTLYLPLLV</sequence>
<accession>A0A7J5X6H2</accession>
<evidence type="ECO:0000313" key="1">
    <source>
        <dbReference type="EMBL" id="KAF3832572.1"/>
    </source>
</evidence>